<dbReference type="Pfam" id="PF23147">
    <property type="entry name" value="GDH2_N"/>
    <property type="match status" value="1"/>
</dbReference>
<dbReference type="EMBL" id="AMBO01000308">
    <property type="protein sequence ID" value="EKD01898.1"/>
    <property type="molecule type" value="Genomic_DNA"/>
</dbReference>
<accession>K1VYP7</accession>
<protein>
    <submittedName>
        <fullName evidence="3">Glutamate dehydrogenase</fullName>
    </submittedName>
</protein>
<evidence type="ECO:0000259" key="2">
    <source>
        <dbReference type="Pfam" id="PF23147"/>
    </source>
</evidence>
<dbReference type="eggNOG" id="KOG2250">
    <property type="taxonomic scope" value="Eukaryota"/>
</dbReference>
<reference evidence="3 4" key="1">
    <citation type="journal article" date="2012" name="Eukaryot. Cell">
        <title>Genome sequence of the Trichosporon asahii environmental strain CBS 8904.</title>
        <authorList>
            <person name="Yang R.Y."/>
            <person name="Li H.T."/>
            <person name="Zhu H."/>
            <person name="Zhou G.P."/>
            <person name="Wang M."/>
            <person name="Wang L."/>
        </authorList>
    </citation>
    <scope>NUCLEOTIDE SEQUENCE [LARGE SCALE GENOMIC DNA]</scope>
    <source>
        <strain evidence="3 4">CBS 8904</strain>
    </source>
</reference>
<proteinExistence type="predicted"/>
<dbReference type="AlphaFoldDB" id="K1VYP7"/>
<feature type="region of interest" description="Disordered" evidence="1">
    <location>
        <begin position="1"/>
        <end position="36"/>
    </location>
</feature>
<feature type="domain" description="NAD-dependent glutamate dehydrogenase N-terminal" evidence="2">
    <location>
        <begin position="43"/>
        <end position="99"/>
    </location>
</feature>
<evidence type="ECO:0000313" key="3">
    <source>
        <dbReference type="EMBL" id="EKD01898.1"/>
    </source>
</evidence>
<feature type="region of interest" description="Disordered" evidence="1">
    <location>
        <begin position="114"/>
        <end position="134"/>
    </location>
</feature>
<feature type="compositionally biased region" description="Polar residues" evidence="1">
    <location>
        <begin position="22"/>
        <end position="33"/>
    </location>
</feature>
<comment type="caution">
    <text evidence="3">The sequence shown here is derived from an EMBL/GenBank/DDBJ whole genome shotgun (WGS) entry which is preliminary data.</text>
</comment>
<dbReference type="Proteomes" id="UP000006757">
    <property type="component" value="Unassembled WGS sequence"/>
</dbReference>
<sequence length="165" mass="17284">MATPVASTPAAPGSALPIPQHLNISGTPKSVTSDKAGYVPSPFPAKGQQQEAVADILVQSGFMPRELVHGEVDWFYNSLGIDNGYFLAENPQIIADHVLGGLGQTMVSNTTLSRPVSRAPGRRGLGRPSDATPKAGIRYELTRRSVPWGMGGLPGLVGEEPGEGL</sequence>
<dbReference type="STRING" id="1220162.K1VYP7"/>
<organism evidence="3 4">
    <name type="scientific">Trichosporon asahii var. asahii (strain CBS 8904)</name>
    <name type="common">Yeast</name>
    <dbReference type="NCBI Taxonomy" id="1220162"/>
    <lineage>
        <taxon>Eukaryota</taxon>
        <taxon>Fungi</taxon>
        <taxon>Dikarya</taxon>
        <taxon>Basidiomycota</taxon>
        <taxon>Agaricomycotina</taxon>
        <taxon>Tremellomycetes</taxon>
        <taxon>Trichosporonales</taxon>
        <taxon>Trichosporonaceae</taxon>
        <taxon>Trichosporon</taxon>
    </lineage>
</organism>
<keyword evidence="4" id="KW-1185">Reference proteome</keyword>
<evidence type="ECO:0000313" key="4">
    <source>
        <dbReference type="Proteomes" id="UP000006757"/>
    </source>
</evidence>
<evidence type="ECO:0000256" key="1">
    <source>
        <dbReference type="SAM" id="MobiDB-lite"/>
    </source>
</evidence>
<dbReference type="HOGENOM" id="CLU_1611966_0_0_1"/>
<gene>
    <name evidence="3" type="ORF">A1Q2_03798</name>
</gene>
<name>K1VYP7_TRIAC</name>
<dbReference type="InParanoid" id="K1VYP7"/>
<dbReference type="InterPro" id="IPR055480">
    <property type="entry name" value="NAD-GDH_N"/>
</dbReference>